<keyword evidence="1" id="KW-0175">Coiled coil</keyword>
<dbReference type="EMBL" id="HBIV01043899">
    <property type="protein sequence ID" value="CAE0679034.1"/>
    <property type="molecule type" value="Transcribed_RNA"/>
</dbReference>
<feature type="coiled-coil region" evidence="1">
    <location>
        <begin position="20"/>
        <end position="47"/>
    </location>
</feature>
<dbReference type="PANTHER" id="PTHR13237">
    <property type="entry name" value="SOMETHING ABOUT SILENCING PROTEIN 10-RELATED"/>
    <property type="match status" value="1"/>
</dbReference>
<dbReference type="InterPro" id="IPR007146">
    <property type="entry name" value="Sas10/Utp3/C1D"/>
</dbReference>
<feature type="region of interest" description="Disordered" evidence="2">
    <location>
        <begin position="169"/>
        <end position="198"/>
    </location>
</feature>
<evidence type="ECO:0000313" key="3">
    <source>
        <dbReference type="EMBL" id="CAE0679034.1"/>
    </source>
</evidence>
<gene>
    <name evidence="3" type="ORF">LGLO00237_LOCUS30816</name>
</gene>
<proteinExistence type="predicted"/>
<feature type="compositionally biased region" description="Basic residues" evidence="2">
    <location>
        <begin position="331"/>
        <end position="346"/>
    </location>
</feature>
<feature type="compositionally biased region" description="Basic and acidic residues" evidence="2">
    <location>
        <begin position="279"/>
        <end position="304"/>
    </location>
</feature>
<protein>
    <recommendedName>
        <fullName evidence="4">Neuroguidin</fullName>
    </recommendedName>
</protein>
<reference evidence="3" key="1">
    <citation type="submission" date="2021-01" db="EMBL/GenBank/DDBJ databases">
        <authorList>
            <person name="Corre E."/>
            <person name="Pelletier E."/>
            <person name="Niang G."/>
            <person name="Scheremetjew M."/>
            <person name="Finn R."/>
            <person name="Kale V."/>
            <person name="Holt S."/>
            <person name="Cochrane G."/>
            <person name="Meng A."/>
            <person name="Brown T."/>
            <person name="Cohen L."/>
        </authorList>
    </citation>
    <scope>NUCLEOTIDE SEQUENCE</scope>
    <source>
        <strain evidence="3">CCCM811</strain>
    </source>
</reference>
<dbReference type="PANTHER" id="PTHR13237:SF9">
    <property type="entry name" value="NEUROGUIDIN"/>
    <property type="match status" value="1"/>
</dbReference>
<evidence type="ECO:0008006" key="4">
    <source>
        <dbReference type="Google" id="ProtNLM"/>
    </source>
</evidence>
<name>A0A7S4DYJ7_9EUKA</name>
<evidence type="ECO:0000256" key="2">
    <source>
        <dbReference type="SAM" id="MobiDB-lite"/>
    </source>
</evidence>
<organism evidence="3">
    <name type="scientific">Lotharella globosa</name>
    <dbReference type="NCBI Taxonomy" id="91324"/>
    <lineage>
        <taxon>Eukaryota</taxon>
        <taxon>Sar</taxon>
        <taxon>Rhizaria</taxon>
        <taxon>Cercozoa</taxon>
        <taxon>Chlorarachniophyceae</taxon>
        <taxon>Lotharella</taxon>
    </lineage>
</organism>
<dbReference type="AlphaFoldDB" id="A0A7S4DYJ7"/>
<sequence length="346" mass="39559">MSAVQAAPMKTDEELIAADVPALIKMLDEYQDKLRQVEKQMKSGLDTVLEIASEKDTDINNGISLIEVKYQVMLSYCIRMCVYLLLRLTGKSVNDHPLRKQQAHLRALIEKLRPIGKRIKYQVSQLLRTAAMKVEDTTTNDGANPLAFRPSPANLVTGAQQEGADDAIYRPPQLTPMDPEAMETKKKRKKEKMRRKTAGNQVIKAMREMISDTPIAISTGGQELDDKPQYNAERERYEEENFVRLQETKKDRARRKKQNQSRNALDSVTDLDDFAEMMRMAERQSEEGSQGKEELAQLRREKALRAIQEGKSTKKRKSIEGATDFSFAPQPKKKSKKKKGFKKKRR</sequence>
<dbReference type="GO" id="GO:0032040">
    <property type="term" value="C:small-subunit processome"/>
    <property type="evidence" value="ECO:0007669"/>
    <property type="project" value="TreeGrafter"/>
</dbReference>
<dbReference type="Pfam" id="PF04000">
    <property type="entry name" value="Sas10_Utp3"/>
    <property type="match status" value="1"/>
</dbReference>
<accession>A0A7S4DYJ7</accession>
<feature type="region of interest" description="Disordered" evidence="2">
    <location>
        <begin position="248"/>
        <end position="346"/>
    </location>
</feature>
<evidence type="ECO:0000256" key="1">
    <source>
        <dbReference type="SAM" id="Coils"/>
    </source>
</evidence>
<dbReference type="GO" id="GO:0000462">
    <property type="term" value="P:maturation of SSU-rRNA from tricistronic rRNA transcript (SSU-rRNA, 5.8S rRNA, LSU-rRNA)"/>
    <property type="evidence" value="ECO:0007669"/>
    <property type="project" value="TreeGrafter"/>
</dbReference>
<feature type="compositionally biased region" description="Basic residues" evidence="2">
    <location>
        <begin position="185"/>
        <end position="197"/>
    </location>
</feature>